<evidence type="ECO:0000256" key="6">
    <source>
        <dbReference type="SAM" id="MobiDB-lite"/>
    </source>
</evidence>
<dbReference type="InterPro" id="IPR044865">
    <property type="entry name" value="MRH_dom"/>
</dbReference>
<dbReference type="InterPro" id="IPR028146">
    <property type="entry name" value="PRKCSH_N"/>
</dbReference>
<keyword evidence="5" id="KW-0175">Coiled coil</keyword>
<evidence type="ECO:0000256" key="5">
    <source>
        <dbReference type="SAM" id="Coils"/>
    </source>
</evidence>
<dbReference type="EMBL" id="SSOP01000038">
    <property type="protein sequence ID" value="KAB5593393.1"/>
    <property type="molecule type" value="Genomic_DNA"/>
</dbReference>
<feature type="chain" id="PRO_5024351841" description="Glucosidase 2 subunit beta" evidence="7">
    <location>
        <begin position="18"/>
        <end position="568"/>
    </location>
</feature>
<feature type="signal peptide" evidence="7">
    <location>
        <begin position="1"/>
        <end position="17"/>
    </location>
</feature>
<evidence type="ECO:0000256" key="1">
    <source>
        <dbReference type="ARBA" id="ARBA00022387"/>
    </source>
</evidence>
<comment type="caution">
    <text evidence="9">The sequence shown here is derived from an EMBL/GenBank/DDBJ whole genome shotgun (WGS) entry which is preliminary data.</text>
</comment>
<keyword evidence="2 7" id="KW-0732">Signal</keyword>
<dbReference type="PANTHER" id="PTHR12630:SF1">
    <property type="entry name" value="GLUCOSIDASE 2 SUBUNIT BETA"/>
    <property type="match status" value="1"/>
</dbReference>
<dbReference type="AlphaFoldDB" id="A0A5N5QP99"/>
<feature type="compositionally biased region" description="Polar residues" evidence="6">
    <location>
        <begin position="400"/>
        <end position="410"/>
    </location>
</feature>
<reference evidence="9 10" key="1">
    <citation type="journal article" date="2019" name="Fungal Biol. Biotechnol.">
        <title>Draft genome sequence of fastidious pathogen Ceratobasidium theobromae, which causes vascular-streak dieback in Theobroma cacao.</title>
        <authorList>
            <person name="Ali S.S."/>
            <person name="Asman A."/>
            <person name="Shao J."/>
            <person name="Firmansyah A.P."/>
            <person name="Susilo A.W."/>
            <person name="Rosmana A."/>
            <person name="McMahon P."/>
            <person name="Junaid M."/>
            <person name="Guest D."/>
            <person name="Kheng T.Y."/>
            <person name="Meinhardt L.W."/>
            <person name="Bailey B.A."/>
        </authorList>
    </citation>
    <scope>NUCLEOTIDE SEQUENCE [LARGE SCALE GENOMIC DNA]</scope>
    <source>
        <strain evidence="9 10">CT2</strain>
    </source>
</reference>
<feature type="coiled-coil region" evidence="5">
    <location>
        <begin position="216"/>
        <end position="243"/>
    </location>
</feature>
<dbReference type="Gene3D" id="2.70.130.10">
    <property type="entry name" value="Mannose-6-phosphate receptor binding domain"/>
    <property type="match status" value="1"/>
</dbReference>
<dbReference type="OrthoDB" id="28322at2759"/>
<keyword evidence="3" id="KW-0256">Endoplasmic reticulum</keyword>
<sequence length="568" mass="62000">MLLALATAAALPTLTFGNKPPAGVAPQSASLYAPITSTNPATWKCLDGSKTILYSAVNDDFCDCPDGSDEPGTSACPNGIFYCANEGHIGATIQSYRVNDGICEPECCDGSDEPSGICPNKCKEIGEKYRVEREASLKLRKTGAKIRSTYIAYAKKEVTRLHAAIASLHKEVAEKRAEEARLKAALEHTESVDAAALDHQKQSPLYQSLVSHSEALKSLRDKQTDLQSKLETLEGILANLKRSYNPNYQDMGVLEAVRGWDSYSGAEPESAASQAGTDPLATEAEIIEAQSNSYVTDEDSPESEPKPEAEAAASEKPEEPEAPEDKWTTAELDKLARTDHIALLLEHARHVSEPKEESGAEKFLETLQNIVPPLAPIFINVRTWLLGSSKSSSTSGATSEATQNARNAHNAAVNSLNKVERELKDSEESLNKLTGEHFGKDGEWKKLEGTCLEKDMGDYTYSVCLFGSATQKSNRDHAANNLGRFSEWNVKEGVTPGSHEYYTRQYYRGGARCWNGPERSVIFDITCGTENTLQTVAEPEKCEYLFTGTSPALCWPVEEKAENAKDEL</sequence>
<proteinExistence type="predicted"/>
<dbReference type="PANTHER" id="PTHR12630">
    <property type="entry name" value="N-LINKED OLIGOSACCHARIDE PROCESSING"/>
    <property type="match status" value="1"/>
</dbReference>
<evidence type="ECO:0000256" key="4">
    <source>
        <dbReference type="ARBA" id="ARBA00023157"/>
    </source>
</evidence>
<dbReference type="Pfam" id="PF13015">
    <property type="entry name" value="PRKCSH_1"/>
    <property type="match status" value="1"/>
</dbReference>
<evidence type="ECO:0000259" key="8">
    <source>
        <dbReference type="PROSITE" id="PS51914"/>
    </source>
</evidence>
<dbReference type="InterPro" id="IPR009011">
    <property type="entry name" value="Man6P_isomerase_rcpt-bd_dom_sf"/>
</dbReference>
<evidence type="ECO:0000256" key="2">
    <source>
        <dbReference type="ARBA" id="ARBA00022729"/>
    </source>
</evidence>
<dbReference type="InterPro" id="IPR036607">
    <property type="entry name" value="PRKCSH"/>
</dbReference>
<dbReference type="InterPro" id="IPR039794">
    <property type="entry name" value="Gtb1-like"/>
</dbReference>
<feature type="region of interest" description="Disordered" evidence="6">
    <location>
        <begin position="389"/>
        <end position="410"/>
    </location>
</feature>
<dbReference type="PROSITE" id="PS51914">
    <property type="entry name" value="MRH"/>
    <property type="match status" value="1"/>
</dbReference>
<gene>
    <name evidence="9" type="ORF">CTheo_3131</name>
</gene>
<dbReference type="Pfam" id="PF12999">
    <property type="entry name" value="PRKCSH-like"/>
    <property type="match status" value="1"/>
</dbReference>
<feature type="region of interest" description="Disordered" evidence="6">
    <location>
        <begin position="292"/>
        <end position="326"/>
    </location>
</feature>
<feature type="compositionally biased region" description="Basic and acidic residues" evidence="6">
    <location>
        <begin position="303"/>
        <end position="326"/>
    </location>
</feature>
<dbReference type="GO" id="GO:0017177">
    <property type="term" value="C:glucosidase II complex"/>
    <property type="evidence" value="ECO:0007669"/>
    <property type="project" value="TreeGrafter"/>
</dbReference>
<organism evidence="9 10">
    <name type="scientific">Ceratobasidium theobromae</name>
    <dbReference type="NCBI Taxonomy" id="1582974"/>
    <lineage>
        <taxon>Eukaryota</taxon>
        <taxon>Fungi</taxon>
        <taxon>Dikarya</taxon>
        <taxon>Basidiomycota</taxon>
        <taxon>Agaricomycotina</taxon>
        <taxon>Agaricomycetes</taxon>
        <taxon>Cantharellales</taxon>
        <taxon>Ceratobasidiaceae</taxon>
        <taxon>Ceratobasidium</taxon>
    </lineage>
</organism>
<evidence type="ECO:0000256" key="7">
    <source>
        <dbReference type="SAM" id="SignalP"/>
    </source>
</evidence>
<feature type="compositionally biased region" description="Low complexity" evidence="6">
    <location>
        <begin position="389"/>
        <end position="399"/>
    </location>
</feature>
<keyword evidence="10" id="KW-1185">Reference proteome</keyword>
<dbReference type="Proteomes" id="UP000383932">
    <property type="component" value="Unassembled WGS sequence"/>
</dbReference>
<feature type="domain" description="MRH" evidence="8">
    <location>
        <begin position="449"/>
        <end position="556"/>
    </location>
</feature>
<evidence type="ECO:0000256" key="3">
    <source>
        <dbReference type="ARBA" id="ARBA00022824"/>
    </source>
</evidence>
<protein>
    <recommendedName>
        <fullName evidence="1">Glucosidase 2 subunit beta</fullName>
    </recommendedName>
</protein>
<keyword evidence="4" id="KW-1015">Disulfide bond</keyword>
<dbReference type="GO" id="GO:0006491">
    <property type="term" value="P:N-glycan processing"/>
    <property type="evidence" value="ECO:0007669"/>
    <property type="project" value="TreeGrafter"/>
</dbReference>
<evidence type="ECO:0000313" key="9">
    <source>
        <dbReference type="EMBL" id="KAB5593393.1"/>
    </source>
</evidence>
<dbReference type="SUPFAM" id="SSF50911">
    <property type="entry name" value="Mannose 6-phosphate receptor domain"/>
    <property type="match status" value="1"/>
</dbReference>
<accession>A0A5N5QP99</accession>
<name>A0A5N5QP99_9AGAM</name>
<evidence type="ECO:0000313" key="10">
    <source>
        <dbReference type="Proteomes" id="UP000383932"/>
    </source>
</evidence>